<dbReference type="EC" id="5.4.99.-" evidence="4"/>
<dbReference type="InterPro" id="IPR006225">
    <property type="entry name" value="PsdUridine_synth_RluC/D"/>
</dbReference>
<proteinExistence type="inferred from homology"/>
<evidence type="ECO:0000313" key="6">
    <source>
        <dbReference type="EMBL" id="KRN93895.1"/>
    </source>
</evidence>
<protein>
    <recommendedName>
        <fullName evidence="4">Pseudouridine synthase</fullName>
        <ecNumber evidence="4">5.4.99.-</ecNumber>
    </recommendedName>
</protein>
<feature type="active site" evidence="3">
    <location>
        <position position="138"/>
    </location>
</feature>
<accession>A0A0R2L520</accession>
<name>A0A0R2L520_9LACO</name>
<dbReference type="GO" id="GO:0140098">
    <property type="term" value="F:catalytic activity, acting on RNA"/>
    <property type="evidence" value="ECO:0007669"/>
    <property type="project" value="UniProtKB-ARBA"/>
</dbReference>
<dbReference type="GO" id="GO:0003723">
    <property type="term" value="F:RNA binding"/>
    <property type="evidence" value="ECO:0007669"/>
    <property type="project" value="InterPro"/>
</dbReference>
<dbReference type="RefSeq" id="WP_057802758.1">
    <property type="nucleotide sequence ID" value="NZ_JQBX01000009.1"/>
</dbReference>
<dbReference type="PROSITE" id="PS01129">
    <property type="entry name" value="PSI_RLU"/>
    <property type="match status" value="1"/>
</dbReference>
<dbReference type="STRING" id="331679.IV81_GL001753"/>
<evidence type="ECO:0000313" key="7">
    <source>
        <dbReference type="Proteomes" id="UP000051859"/>
    </source>
</evidence>
<dbReference type="GO" id="GO:0000455">
    <property type="term" value="P:enzyme-directed rRNA pseudouridine synthesis"/>
    <property type="evidence" value="ECO:0007669"/>
    <property type="project" value="TreeGrafter"/>
</dbReference>
<keyword evidence="4" id="KW-0413">Isomerase</keyword>
<dbReference type="Gene3D" id="3.30.2350.10">
    <property type="entry name" value="Pseudouridine synthase"/>
    <property type="match status" value="1"/>
</dbReference>
<dbReference type="GO" id="GO:0009982">
    <property type="term" value="F:pseudouridine synthase activity"/>
    <property type="evidence" value="ECO:0007669"/>
    <property type="project" value="InterPro"/>
</dbReference>
<dbReference type="PANTHER" id="PTHR21600">
    <property type="entry name" value="MITOCHONDRIAL RNA PSEUDOURIDINE SYNTHASE"/>
    <property type="match status" value="1"/>
</dbReference>
<reference evidence="6 7" key="1">
    <citation type="journal article" date="2015" name="Genome Announc.">
        <title>Expanding the biotechnology potential of lactobacilli through comparative genomics of 213 strains and associated genera.</title>
        <authorList>
            <person name="Sun Z."/>
            <person name="Harris H.M."/>
            <person name="McCann A."/>
            <person name="Guo C."/>
            <person name="Argimon S."/>
            <person name="Zhang W."/>
            <person name="Yang X."/>
            <person name="Jeffery I.B."/>
            <person name="Cooney J.C."/>
            <person name="Kagawa T.F."/>
            <person name="Liu W."/>
            <person name="Song Y."/>
            <person name="Salvetti E."/>
            <person name="Wrobel A."/>
            <person name="Rasinkangas P."/>
            <person name="Parkhill J."/>
            <person name="Rea M.C."/>
            <person name="O'Sullivan O."/>
            <person name="Ritari J."/>
            <person name="Douillard F.P."/>
            <person name="Paul Ross R."/>
            <person name="Yang R."/>
            <person name="Briner A.E."/>
            <person name="Felis G.E."/>
            <person name="de Vos W.M."/>
            <person name="Barrangou R."/>
            <person name="Klaenhammer T.R."/>
            <person name="Caufield P.W."/>
            <person name="Cui Y."/>
            <person name="Zhang H."/>
            <person name="O'Toole P.W."/>
        </authorList>
    </citation>
    <scope>NUCLEOTIDE SEQUENCE [LARGE SCALE GENOMIC DNA]</scope>
    <source>
        <strain evidence="6 7">DSM 18001</strain>
    </source>
</reference>
<dbReference type="AlphaFoldDB" id="A0A0R2L520"/>
<gene>
    <name evidence="6" type="ORF">IV81_GL001753</name>
</gene>
<keyword evidence="7" id="KW-1185">Reference proteome</keyword>
<dbReference type="PANTHER" id="PTHR21600:SF87">
    <property type="entry name" value="RNA PSEUDOURIDYLATE SYNTHASE DOMAIN-CONTAINING PROTEIN 1"/>
    <property type="match status" value="1"/>
</dbReference>
<comment type="caution">
    <text evidence="6">The sequence shown here is derived from an EMBL/GenBank/DDBJ whole genome shotgun (WGS) entry which is preliminary data.</text>
</comment>
<dbReference type="EMBL" id="JQBX01000009">
    <property type="protein sequence ID" value="KRN93895.1"/>
    <property type="molecule type" value="Genomic_DNA"/>
</dbReference>
<comment type="catalytic activity">
    <reaction evidence="1 4">
        <text>a uridine in RNA = a pseudouridine in RNA</text>
        <dbReference type="Rhea" id="RHEA:48348"/>
        <dbReference type="Rhea" id="RHEA-COMP:12068"/>
        <dbReference type="Rhea" id="RHEA-COMP:12069"/>
        <dbReference type="ChEBI" id="CHEBI:65314"/>
        <dbReference type="ChEBI" id="CHEBI:65315"/>
    </reaction>
</comment>
<dbReference type="InterPro" id="IPR006145">
    <property type="entry name" value="PsdUridine_synth_RsuA/RluA"/>
</dbReference>
<comment type="similarity">
    <text evidence="2 4">Belongs to the pseudouridine synthase RluA family.</text>
</comment>
<evidence type="ECO:0000259" key="5">
    <source>
        <dbReference type="Pfam" id="PF00849"/>
    </source>
</evidence>
<dbReference type="NCBIfam" id="TIGR00005">
    <property type="entry name" value="rluA_subfam"/>
    <property type="match status" value="1"/>
</dbReference>
<dbReference type="InterPro" id="IPR020103">
    <property type="entry name" value="PsdUridine_synth_cat_dom_sf"/>
</dbReference>
<dbReference type="Proteomes" id="UP000051859">
    <property type="component" value="Unassembled WGS sequence"/>
</dbReference>
<feature type="domain" description="Pseudouridine synthase RsuA/RluA-like" evidence="5">
    <location>
        <begin position="93"/>
        <end position="243"/>
    </location>
</feature>
<dbReference type="InterPro" id="IPR006224">
    <property type="entry name" value="PsdUridine_synth_RluA-like_CS"/>
</dbReference>
<comment type="function">
    <text evidence="4">Responsible for synthesis of pseudouridine from uracil.</text>
</comment>
<dbReference type="PATRIC" id="fig|331679.3.peg.1789"/>
<evidence type="ECO:0000256" key="1">
    <source>
        <dbReference type="ARBA" id="ARBA00000073"/>
    </source>
</evidence>
<dbReference type="InterPro" id="IPR050188">
    <property type="entry name" value="RluA_PseudoU_synthase"/>
</dbReference>
<sequence length="293" mass="33749">MQWHYSIKLSEQYHPQTIRDLLQKTWLLSRKVVHFLRINERVLINARYRPMNTVVQKGDQIDLTFDTADFTTPAPPFDLDLSKQPDVLFETNDLIVVNKPSGIKTHANQPHELGSMMNILQGYFKNTNFASYNVHRLDQWTSGVLLVAKNPVVVPILSRQISQKIIQRTYLCIVEGTFDVANGTIDRSIGFDPLDQRKRQIDGQDALNAITHYRVLENRGQTALVQIQLETGRTHQIRVHMASIGHPIVGDPLYNPQSTDFPMRLHSWKIKFPLPFNINSKEIDAPIPNYFEK</sequence>
<dbReference type="CDD" id="cd02869">
    <property type="entry name" value="PseudoU_synth_RluA_like"/>
    <property type="match status" value="1"/>
</dbReference>
<evidence type="ECO:0000256" key="2">
    <source>
        <dbReference type="ARBA" id="ARBA00010876"/>
    </source>
</evidence>
<evidence type="ECO:0000256" key="3">
    <source>
        <dbReference type="PIRSR" id="PIRSR606225-1"/>
    </source>
</evidence>
<organism evidence="6 7">
    <name type="scientific">Pediococcus stilesii</name>
    <dbReference type="NCBI Taxonomy" id="331679"/>
    <lineage>
        <taxon>Bacteria</taxon>
        <taxon>Bacillati</taxon>
        <taxon>Bacillota</taxon>
        <taxon>Bacilli</taxon>
        <taxon>Lactobacillales</taxon>
        <taxon>Lactobacillaceae</taxon>
        <taxon>Pediococcus</taxon>
    </lineage>
</organism>
<dbReference type="Pfam" id="PF00849">
    <property type="entry name" value="PseudoU_synth_2"/>
    <property type="match status" value="1"/>
</dbReference>
<evidence type="ECO:0000256" key="4">
    <source>
        <dbReference type="RuleBase" id="RU362028"/>
    </source>
</evidence>
<dbReference type="SUPFAM" id="SSF55120">
    <property type="entry name" value="Pseudouridine synthase"/>
    <property type="match status" value="1"/>
</dbReference>